<sequence length="116" mass="13553">MSNVKKHLPSFKLQPNLLNIRVNSSFIKTYKKIKNKKGMDFVIVEKPKSQQMLAVVLARLMGKKFVWIQRFENPPVADFLEKLLIAQADKVVISSKKEFNKLQEIGVKKNRIHYQK</sequence>
<gene>
    <name evidence="1" type="ORF">A2870_01820</name>
</gene>
<dbReference type="Gene3D" id="3.40.50.2000">
    <property type="entry name" value="Glycogen Phosphorylase B"/>
    <property type="match status" value="1"/>
</dbReference>
<reference evidence="1 2" key="1">
    <citation type="journal article" date="2016" name="Nat. Commun.">
        <title>Thousands of microbial genomes shed light on interconnected biogeochemical processes in an aquifer system.</title>
        <authorList>
            <person name="Anantharaman K."/>
            <person name="Brown C.T."/>
            <person name="Hug L.A."/>
            <person name="Sharon I."/>
            <person name="Castelle C.J."/>
            <person name="Probst A.J."/>
            <person name="Thomas B.C."/>
            <person name="Singh A."/>
            <person name="Wilkins M.J."/>
            <person name="Karaoz U."/>
            <person name="Brodie E.L."/>
            <person name="Williams K.H."/>
            <person name="Hubbard S.S."/>
            <person name="Banfield J.F."/>
        </authorList>
    </citation>
    <scope>NUCLEOTIDE SEQUENCE [LARGE SCALE GENOMIC DNA]</scope>
</reference>
<organism evidence="1 2">
    <name type="scientific">Candidatus Curtissbacteria bacterium RIFCSPHIGHO2_01_FULL_41_11</name>
    <dbReference type="NCBI Taxonomy" id="1797711"/>
    <lineage>
        <taxon>Bacteria</taxon>
        <taxon>Candidatus Curtissiibacteriota</taxon>
    </lineage>
</organism>
<evidence type="ECO:0000313" key="1">
    <source>
        <dbReference type="EMBL" id="OGD87028.1"/>
    </source>
</evidence>
<dbReference type="AlphaFoldDB" id="A0A1F5G5A9"/>
<dbReference type="STRING" id="1797711.A2870_01820"/>
<accession>A0A1F5G5A9</accession>
<protein>
    <submittedName>
        <fullName evidence="1">Uncharacterized protein</fullName>
    </submittedName>
</protein>
<dbReference type="Proteomes" id="UP000179102">
    <property type="component" value="Unassembled WGS sequence"/>
</dbReference>
<proteinExistence type="predicted"/>
<evidence type="ECO:0000313" key="2">
    <source>
        <dbReference type="Proteomes" id="UP000179102"/>
    </source>
</evidence>
<name>A0A1F5G5A9_9BACT</name>
<dbReference type="SUPFAM" id="SSF53756">
    <property type="entry name" value="UDP-Glycosyltransferase/glycogen phosphorylase"/>
    <property type="match status" value="1"/>
</dbReference>
<comment type="caution">
    <text evidence="1">The sequence shown here is derived from an EMBL/GenBank/DDBJ whole genome shotgun (WGS) entry which is preliminary data.</text>
</comment>
<dbReference type="EMBL" id="MFAZ01000024">
    <property type="protein sequence ID" value="OGD87028.1"/>
    <property type="molecule type" value="Genomic_DNA"/>
</dbReference>